<dbReference type="EMBL" id="JANPWB010000009">
    <property type="protein sequence ID" value="KAJ1151995.1"/>
    <property type="molecule type" value="Genomic_DNA"/>
</dbReference>
<sequence length="162" mass="17020">MEKAIKAGAALHEPPALSTWAFSRDRDLNGARGNLPYVSAGVYLSRLTERAALPNTLHSGGSRALLPQQPLVAPRPQTGLALDEVIHLPEVCRQPPPTFLSGPELGLVPLHSPVTAALHTGISLSPPLTMEGCSKTPPPADASHRSVYPYQALLASSLTEAG</sequence>
<keyword evidence="2" id="KW-1185">Reference proteome</keyword>
<reference evidence="1" key="1">
    <citation type="journal article" date="2022" name="bioRxiv">
        <title>Sequencing and chromosome-scale assembly of the giantPleurodeles waltlgenome.</title>
        <authorList>
            <person name="Brown T."/>
            <person name="Elewa A."/>
            <person name="Iarovenko S."/>
            <person name="Subramanian E."/>
            <person name="Araus A.J."/>
            <person name="Petzold A."/>
            <person name="Susuki M."/>
            <person name="Suzuki K.-i.T."/>
            <person name="Hayashi T."/>
            <person name="Toyoda A."/>
            <person name="Oliveira C."/>
            <person name="Osipova E."/>
            <person name="Leigh N.D."/>
            <person name="Simon A."/>
            <person name="Yun M.H."/>
        </authorList>
    </citation>
    <scope>NUCLEOTIDE SEQUENCE</scope>
    <source>
        <strain evidence="1">20211129_DDA</strain>
        <tissue evidence="1">Liver</tissue>
    </source>
</reference>
<organism evidence="1 2">
    <name type="scientific">Pleurodeles waltl</name>
    <name type="common">Iberian ribbed newt</name>
    <dbReference type="NCBI Taxonomy" id="8319"/>
    <lineage>
        <taxon>Eukaryota</taxon>
        <taxon>Metazoa</taxon>
        <taxon>Chordata</taxon>
        <taxon>Craniata</taxon>
        <taxon>Vertebrata</taxon>
        <taxon>Euteleostomi</taxon>
        <taxon>Amphibia</taxon>
        <taxon>Batrachia</taxon>
        <taxon>Caudata</taxon>
        <taxon>Salamandroidea</taxon>
        <taxon>Salamandridae</taxon>
        <taxon>Pleurodelinae</taxon>
        <taxon>Pleurodeles</taxon>
    </lineage>
</organism>
<accession>A0AAV7RJ66</accession>
<protein>
    <submittedName>
        <fullName evidence="1">Uncharacterized protein</fullName>
    </submittedName>
</protein>
<proteinExistence type="predicted"/>
<evidence type="ECO:0000313" key="2">
    <source>
        <dbReference type="Proteomes" id="UP001066276"/>
    </source>
</evidence>
<evidence type="ECO:0000313" key="1">
    <source>
        <dbReference type="EMBL" id="KAJ1151995.1"/>
    </source>
</evidence>
<gene>
    <name evidence="1" type="ORF">NDU88_004774</name>
</gene>
<comment type="caution">
    <text evidence="1">The sequence shown here is derived from an EMBL/GenBank/DDBJ whole genome shotgun (WGS) entry which is preliminary data.</text>
</comment>
<name>A0AAV7RJ66_PLEWA</name>
<dbReference type="AlphaFoldDB" id="A0AAV7RJ66"/>
<dbReference type="Proteomes" id="UP001066276">
    <property type="component" value="Chromosome 5"/>
</dbReference>